<dbReference type="InterPro" id="IPR035959">
    <property type="entry name" value="RutC-like_sf"/>
</dbReference>
<sequence length="124" mass="13431">MTLTRKNFEKLGLPVGPYSHVVRHGDTLFTSGFTAFGTDRQKGSAREQTYAVLEQLEFIAEQFGRSLADLIKVTVFVTDPADIPGIRAALSARYKDAVPASSLVMVSGLFAPELKVEIEATIAA</sequence>
<dbReference type="EMBL" id="CP120863">
    <property type="protein sequence ID" value="WFE92130.1"/>
    <property type="molecule type" value="Genomic_DNA"/>
</dbReference>
<dbReference type="Proteomes" id="UP001209803">
    <property type="component" value="Chromosome"/>
</dbReference>
<keyword evidence="2" id="KW-1185">Reference proteome</keyword>
<protein>
    <submittedName>
        <fullName evidence="1">RidA family protein</fullName>
    </submittedName>
</protein>
<name>A0ABY8FE50_9HYPH</name>
<gene>
    <name evidence="1" type="ORF">K1718_12415</name>
</gene>
<accession>A0ABY8FE50</accession>
<dbReference type="PANTHER" id="PTHR43857">
    <property type="entry name" value="BLR7761 PROTEIN"/>
    <property type="match status" value="1"/>
</dbReference>
<dbReference type="RefSeq" id="WP_265684623.1">
    <property type="nucleotide sequence ID" value="NZ_CP120863.1"/>
</dbReference>
<dbReference type="InterPro" id="IPR006175">
    <property type="entry name" value="YjgF/YER057c/UK114"/>
</dbReference>
<proteinExistence type="predicted"/>
<evidence type="ECO:0000313" key="1">
    <source>
        <dbReference type="EMBL" id="WFE92130.1"/>
    </source>
</evidence>
<dbReference type="Pfam" id="PF01042">
    <property type="entry name" value="Ribonuc_L-PSP"/>
    <property type="match status" value="1"/>
</dbReference>
<organism evidence="1 2">
    <name type="scientific">Roseibium porphyridii</name>
    <dbReference type="NCBI Taxonomy" id="2866279"/>
    <lineage>
        <taxon>Bacteria</taxon>
        <taxon>Pseudomonadati</taxon>
        <taxon>Pseudomonadota</taxon>
        <taxon>Alphaproteobacteria</taxon>
        <taxon>Hyphomicrobiales</taxon>
        <taxon>Stappiaceae</taxon>
        <taxon>Roseibium</taxon>
    </lineage>
</organism>
<dbReference type="PANTHER" id="PTHR43857:SF1">
    <property type="entry name" value="YJGH FAMILY PROTEIN"/>
    <property type="match status" value="1"/>
</dbReference>
<evidence type="ECO:0000313" key="2">
    <source>
        <dbReference type="Proteomes" id="UP001209803"/>
    </source>
</evidence>
<dbReference type="SUPFAM" id="SSF55298">
    <property type="entry name" value="YjgF-like"/>
    <property type="match status" value="1"/>
</dbReference>
<dbReference type="CDD" id="cd00448">
    <property type="entry name" value="YjgF_YER057c_UK114_family"/>
    <property type="match status" value="1"/>
</dbReference>
<reference evidence="1 2" key="1">
    <citation type="submission" date="2023-03" db="EMBL/GenBank/DDBJ databases">
        <title>Roseibium porphyridii sp. nov. and Roseibium rhodosorbium sp. nov. isolated from marine algae, Porphyridium cruentum and Rhodosorus marinus, respectively.</title>
        <authorList>
            <person name="Lee M.W."/>
            <person name="Choi B.J."/>
            <person name="Lee J.K."/>
            <person name="Choi D.G."/>
            <person name="Baek J.H."/>
            <person name="Bayburt H."/>
            <person name="Kim J.M."/>
            <person name="Han D.M."/>
            <person name="Kim K.H."/>
            <person name="Jeon C.O."/>
        </authorList>
    </citation>
    <scope>NUCLEOTIDE SEQUENCE [LARGE SCALE GENOMIC DNA]</scope>
    <source>
        <strain evidence="1 2">KMA01</strain>
    </source>
</reference>
<dbReference type="Gene3D" id="3.30.1330.40">
    <property type="entry name" value="RutC-like"/>
    <property type="match status" value="1"/>
</dbReference>